<dbReference type="FunCoup" id="J9DLK3">
    <property type="interactions" value="237"/>
</dbReference>
<dbReference type="InterPro" id="IPR001623">
    <property type="entry name" value="DnaJ_domain"/>
</dbReference>
<dbReference type="Pfam" id="PF00226">
    <property type="entry name" value="DnaJ"/>
    <property type="match status" value="1"/>
</dbReference>
<dbReference type="GO" id="GO:0005634">
    <property type="term" value="C:nucleus"/>
    <property type="evidence" value="ECO:0007669"/>
    <property type="project" value="TreeGrafter"/>
</dbReference>
<dbReference type="GO" id="GO:0005737">
    <property type="term" value="C:cytoplasm"/>
    <property type="evidence" value="ECO:0007669"/>
    <property type="project" value="TreeGrafter"/>
</dbReference>
<reference evidence="4" key="2">
    <citation type="submission" date="2015-07" db="EMBL/GenBank/DDBJ databases">
        <title>Contrasting host-pathogen interactions and genome evolution in two generalist and specialist microsporidian pathogens of mosquitoes.</title>
        <authorList>
            <consortium name="The Broad Institute Genomics Platform"/>
            <consortium name="The Broad Institute Genome Sequencing Center for Infectious Disease"/>
            <person name="Cuomo C.A."/>
            <person name="Sanscrainte N.D."/>
            <person name="Goldberg J.M."/>
            <person name="Heiman D."/>
            <person name="Young S."/>
            <person name="Zeng Q."/>
            <person name="Becnel J.J."/>
            <person name="Birren B.W."/>
        </authorList>
    </citation>
    <scope>NUCLEOTIDE SEQUENCE [LARGE SCALE GENOMIC DNA]</scope>
    <source>
        <strain evidence="4">USNM 41457</strain>
    </source>
</reference>
<dbReference type="CDD" id="cd06257">
    <property type="entry name" value="DnaJ"/>
    <property type="match status" value="1"/>
</dbReference>
<keyword evidence="1" id="KW-0175">Coiled coil</keyword>
<dbReference type="InterPro" id="IPR056453">
    <property type="entry name" value="HTH_DNAJC9"/>
</dbReference>
<dbReference type="Gene3D" id="1.10.287.110">
    <property type="entry name" value="DnaJ domain"/>
    <property type="match status" value="1"/>
</dbReference>
<dbReference type="VEuPathDB" id="MicrosporidiaDB:EDEG_03326"/>
<evidence type="ECO:0000259" key="2">
    <source>
        <dbReference type="PROSITE" id="PS50076"/>
    </source>
</evidence>
<dbReference type="SMART" id="SM00271">
    <property type="entry name" value="DnaJ"/>
    <property type="match status" value="1"/>
</dbReference>
<dbReference type="PRINTS" id="PR00625">
    <property type="entry name" value="JDOMAIN"/>
</dbReference>
<feature type="coiled-coil region" evidence="1">
    <location>
        <begin position="149"/>
        <end position="176"/>
    </location>
</feature>
<dbReference type="PANTHER" id="PTHR44144:SF1">
    <property type="entry name" value="DNAJ HOMOLOG SUBFAMILY C MEMBER 9"/>
    <property type="match status" value="1"/>
</dbReference>
<comment type="caution">
    <text evidence="3">The sequence shown here is derived from an EMBL/GenBank/DDBJ whole genome shotgun (WGS) entry which is preliminary data.</text>
</comment>
<dbReference type="InterPro" id="IPR036869">
    <property type="entry name" value="J_dom_sf"/>
</dbReference>
<dbReference type="PANTHER" id="PTHR44144">
    <property type="entry name" value="DNAJ HOMOLOG SUBFAMILY C MEMBER 9"/>
    <property type="match status" value="1"/>
</dbReference>
<name>J9DLK3_EDHAE</name>
<dbReference type="AlphaFoldDB" id="J9DLK3"/>
<feature type="domain" description="J" evidence="2">
    <location>
        <begin position="14"/>
        <end position="80"/>
    </location>
</feature>
<dbReference type="OMA" id="KMHPDRP"/>
<reference evidence="3 4" key="1">
    <citation type="submission" date="2011-08" db="EMBL/GenBank/DDBJ databases">
        <authorList>
            <person name="Liu Z.J."/>
            <person name="Shi F.L."/>
            <person name="Lu J.Q."/>
            <person name="Li M."/>
            <person name="Wang Z.L."/>
        </authorList>
    </citation>
    <scope>NUCLEOTIDE SEQUENCE [LARGE SCALE GENOMIC DNA]</scope>
    <source>
        <strain evidence="3 4">USNM 41457</strain>
    </source>
</reference>
<dbReference type="Pfam" id="PF23302">
    <property type="entry name" value="HTH_DNAJC9"/>
    <property type="match status" value="1"/>
</dbReference>
<proteinExistence type="predicted"/>
<accession>J9DLK3</accession>
<dbReference type="PROSITE" id="PS50076">
    <property type="entry name" value="DNAJ_2"/>
    <property type="match status" value="1"/>
</dbReference>
<keyword evidence="4" id="KW-1185">Reference proteome</keyword>
<dbReference type="Proteomes" id="UP000003163">
    <property type="component" value="Unassembled WGS sequence"/>
</dbReference>
<protein>
    <recommendedName>
        <fullName evidence="2">J domain-containing protein</fullName>
    </recommendedName>
</protein>
<dbReference type="InParanoid" id="J9DLK3"/>
<dbReference type="SUPFAM" id="SSF46565">
    <property type="entry name" value="Chaperone J-domain"/>
    <property type="match status" value="1"/>
</dbReference>
<organism evidence="3 4">
    <name type="scientific">Edhazardia aedis (strain USNM 41457)</name>
    <name type="common">Microsporidian parasite</name>
    <dbReference type="NCBI Taxonomy" id="1003232"/>
    <lineage>
        <taxon>Eukaryota</taxon>
        <taxon>Fungi</taxon>
        <taxon>Fungi incertae sedis</taxon>
        <taxon>Microsporidia</taxon>
        <taxon>Edhazardia</taxon>
    </lineage>
</organism>
<dbReference type="HOGENOM" id="CLU_119137_0_0_1"/>
<evidence type="ECO:0000313" key="3">
    <source>
        <dbReference type="EMBL" id="EJW02242.1"/>
    </source>
</evidence>
<dbReference type="InterPro" id="IPR052594">
    <property type="entry name" value="J_domain-containing_protein"/>
</dbReference>
<sequence>MKTEEQSECIDVDDPYKVLGVANDISKEDLKQHFKRLQFKYHPDMKTGNAQKYLQIVAAYQAIQKNPGIVNPNEFIDLIKNFKTSYVNSEEEKADLQMLYKKYKGDMFKVIDNHLCCEDEDENRLRILIDEMIRNKEIVKYKLYDKIVLKDKRRTAKRLKERKQSSKVDMKELTQLFAENEIKRKQFIEDLEKRYCPQLVCKKETKKRQKTKKMILK</sequence>
<gene>
    <name evidence="3" type="ORF">EDEG_03326</name>
</gene>
<evidence type="ECO:0000313" key="4">
    <source>
        <dbReference type="Proteomes" id="UP000003163"/>
    </source>
</evidence>
<dbReference type="GO" id="GO:0031072">
    <property type="term" value="F:heat shock protein binding"/>
    <property type="evidence" value="ECO:0007669"/>
    <property type="project" value="TreeGrafter"/>
</dbReference>
<dbReference type="EMBL" id="AFBI03000082">
    <property type="protein sequence ID" value="EJW02242.1"/>
    <property type="molecule type" value="Genomic_DNA"/>
</dbReference>
<evidence type="ECO:0000256" key="1">
    <source>
        <dbReference type="SAM" id="Coils"/>
    </source>
</evidence>
<dbReference type="OrthoDB" id="442087at2759"/>